<proteinExistence type="inferred from homology"/>
<dbReference type="Pfam" id="PF08240">
    <property type="entry name" value="ADH_N"/>
    <property type="match status" value="1"/>
</dbReference>
<dbReference type="AlphaFoldDB" id="A0A1Y4L6L4"/>
<dbReference type="SUPFAM" id="SSF50129">
    <property type="entry name" value="GroES-like"/>
    <property type="match status" value="1"/>
</dbReference>
<evidence type="ECO:0000313" key="7">
    <source>
        <dbReference type="Proteomes" id="UP000195897"/>
    </source>
</evidence>
<name>A0A1Y4L6L4_9FIRM</name>
<dbReference type="Gene3D" id="3.40.50.720">
    <property type="entry name" value="NAD(P)-binding Rossmann-like Domain"/>
    <property type="match status" value="1"/>
</dbReference>
<evidence type="ECO:0000256" key="1">
    <source>
        <dbReference type="ARBA" id="ARBA00022723"/>
    </source>
</evidence>
<comment type="caution">
    <text evidence="6">The sequence shown here is derived from an EMBL/GenBank/DDBJ whole genome shotgun (WGS) entry which is preliminary data.</text>
</comment>
<reference evidence="7" key="1">
    <citation type="submission" date="2017-04" db="EMBL/GenBank/DDBJ databases">
        <title>Function of individual gut microbiota members based on whole genome sequencing of pure cultures obtained from chicken caecum.</title>
        <authorList>
            <person name="Medvecky M."/>
            <person name="Cejkova D."/>
            <person name="Polansky O."/>
            <person name="Karasova D."/>
            <person name="Kubasova T."/>
            <person name="Cizek A."/>
            <person name="Rychlik I."/>
        </authorList>
    </citation>
    <scope>NUCLEOTIDE SEQUENCE [LARGE SCALE GENOMIC DNA]</scope>
    <source>
        <strain evidence="7">An180</strain>
    </source>
</reference>
<keyword evidence="1 4" id="KW-0479">Metal-binding</keyword>
<keyword evidence="3" id="KW-0560">Oxidoreductase</keyword>
<dbReference type="PANTHER" id="PTHR43401:SF2">
    <property type="entry name" value="L-THREONINE 3-DEHYDROGENASE"/>
    <property type="match status" value="1"/>
</dbReference>
<organism evidence="6 7">
    <name type="scientific">Butyricicoccus pullicaecorum</name>
    <dbReference type="NCBI Taxonomy" id="501571"/>
    <lineage>
        <taxon>Bacteria</taxon>
        <taxon>Bacillati</taxon>
        <taxon>Bacillota</taxon>
        <taxon>Clostridia</taxon>
        <taxon>Eubacteriales</taxon>
        <taxon>Butyricicoccaceae</taxon>
        <taxon>Butyricicoccus</taxon>
    </lineage>
</organism>
<dbReference type="InterPro" id="IPR002328">
    <property type="entry name" value="ADH_Zn_CS"/>
</dbReference>
<evidence type="ECO:0000256" key="2">
    <source>
        <dbReference type="ARBA" id="ARBA00022833"/>
    </source>
</evidence>
<dbReference type="SUPFAM" id="SSF51735">
    <property type="entry name" value="NAD(P)-binding Rossmann-fold domains"/>
    <property type="match status" value="1"/>
</dbReference>
<dbReference type="InterPro" id="IPR013154">
    <property type="entry name" value="ADH-like_N"/>
</dbReference>
<dbReference type="InterPro" id="IPR013149">
    <property type="entry name" value="ADH-like_C"/>
</dbReference>
<dbReference type="Pfam" id="PF00107">
    <property type="entry name" value="ADH_zinc_N"/>
    <property type="match status" value="1"/>
</dbReference>
<comment type="similarity">
    <text evidence="4">Belongs to the zinc-containing alcohol dehydrogenase family.</text>
</comment>
<dbReference type="SMART" id="SM00829">
    <property type="entry name" value="PKS_ER"/>
    <property type="match status" value="1"/>
</dbReference>
<keyword evidence="2 4" id="KW-0862">Zinc</keyword>
<dbReference type="InterPro" id="IPR050129">
    <property type="entry name" value="Zn_alcohol_dh"/>
</dbReference>
<dbReference type="InterPro" id="IPR011032">
    <property type="entry name" value="GroES-like_sf"/>
</dbReference>
<evidence type="ECO:0000256" key="3">
    <source>
        <dbReference type="ARBA" id="ARBA00023002"/>
    </source>
</evidence>
<dbReference type="PANTHER" id="PTHR43401">
    <property type="entry name" value="L-THREONINE 3-DEHYDROGENASE"/>
    <property type="match status" value="1"/>
</dbReference>
<dbReference type="InterPro" id="IPR020843">
    <property type="entry name" value="ER"/>
</dbReference>
<evidence type="ECO:0000259" key="5">
    <source>
        <dbReference type="SMART" id="SM00829"/>
    </source>
</evidence>
<dbReference type="GO" id="GO:0008270">
    <property type="term" value="F:zinc ion binding"/>
    <property type="evidence" value="ECO:0007669"/>
    <property type="project" value="InterPro"/>
</dbReference>
<dbReference type="GO" id="GO:0016491">
    <property type="term" value="F:oxidoreductase activity"/>
    <property type="evidence" value="ECO:0007669"/>
    <property type="project" value="UniProtKB-KW"/>
</dbReference>
<dbReference type="Proteomes" id="UP000195897">
    <property type="component" value="Unassembled WGS sequence"/>
</dbReference>
<dbReference type="InterPro" id="IPR036291">
    <property type="entry name" value="NAD(P)-bd_dom_sf"/>
</dbReference>
<evidence type="ECO:0000313" key="6">
    <source>
        <dbReference type="EMBL" id="OUP51490.1"/>
    </source>
</evidence>
<feature type="domain" description="Enoyl reductase (ER)" evidence="5">
    <location>
        <begin position="7"/>
        <end position="344"/>
    </location>
</feature>
<sequence length="346" mass="37617">MKAIRFMAPETIEVSDIPMPVCKDDEVIAKIAYAGFCATDIELLTGEMVHIKNGNTTYPLVPGHEWAGTIVAVGSKVRDLKVGDQITSDVSLGCGECDYCREGRYNLCPNREVVGSYRNRQGAFAEYIAVPQRHVYKVPENLSLEEAALAEPAGTAEYAVRRARIPAGAQVLVIGDGPIGQLAAQLANIEGARRVIMAGSWDEKLAIAKECGVSDVINYHREDVAERAKELTEGEGPLIIIETSGNKTALNQAIKALKPGGRIVMVSWYNGDEVAAMLNATIAKDAELIGTLASPNTFDTVLGYMAEGKLNVRPLITHIKPLEEMEDVVKMVRAKKEMRIKILLKP</sequence>
<evidence type="ECO:0000256" key="4">
    <source>
        <dbReference type="RuleBase" id="RU361277"/>
    </source>
</evidence>
<dbReference type="Gene3D" id="3.90.180.10">
    <property type="entry name" value="Medium-chain alcohol dehydrogenases, catalytic domain"/>
    <property type="match status" value="1"/>
</dbReference>
<protein>
    <recommendedName>
        <fullName evidence="5">Enoyl reductase (ER) domain-containing protein</fullName>
    </recommendedName>
</protein>
<gene>
    <name evidence="6" type="ORF">B5F17_12765</name>
</gene>
<dbReference type="EMBL" id="NFKK01000021">
    <property type="protein sequence ID" value="OUP51490.1"/>
    <property type="molecule type" value="Genomic_DNA"/>
</dbReference>
<dbReference type="PROSITE" id="PS00059">
    <property type="entry name" value="ADH_ZINC"/>
    <property type="match status" value="1"/>
</dbReference>
<comment type="cofactor">
    <cofactor evidence="4">
        <name>Zn(2+)</name>
        <dbReference type="ChEBI" id="CHEBI:29105"/>
    </cofactor>
</comment>
<accession>A0A1Y4L6L4</accession>
<dbReference type="RefSeq" id="WP_087374395.1">
    <property type="nucleotide sequence ID" value="NZ_NFKK01000021.1"/>
</dbReference>